<dbReference type="GO" id="GO:0044594">
    <property type="term" value="F:17-beta-hydroxysteroid dehydrogenase (NAD+) activity"/>
    <property type="evidence" value="ECO:0007669"/>
    <property type="project" value="TreeGrafter"/>
</dbReference>
<evidence type="ECO:0000256" key="1">
    <source>
        <dbReference type="ARBA" id="ARBA00005254"/>
    </source>
</evidence>
<dbReference type="Gene3D" id="3.10.129.10">
    <property type="entry name" value="Hotdog Thioesterase"/>
    <property type="match status" value="2"/>
</dbReference>
<dbReference type="GO" id="GO:0004300">
    <property type="term" value="F:enoyl-CoA hydratase activity"/>
    <property type="evidence" value="ECO:0007669"/>
    <property type="project" value="TreeGrafter"/>
</dbReference>
<dbReference type="PANTHER" id="PTHR13078">
    <property type="entry name" value="PEROXISOMAL MULTIFUNCTIONAL ENZYME TYPE 2-RELATED"/>
    <property type="match status" value="1"/>
</dbReference>
<feature type="domain" description="MaoC-like" evidence="2">
    <location>
        <begin position="167"/>
        <end position="267"/>
    </location>
</feature>
<dbReference type="GO" id="GO:0003857">
    <property type="term" value="F:(3S)-3-hydroxyacyl-CoA dehydrogenase (NAD+) activity"/>
    <property type="evidence" value="ECO:0007669"/>
    <property type="project" value="TreeGrafter"/>
</dbReference>
<evidence type="ECO:0000313" key="5">
    <source>
        <dbReference type="Proteomes" id="UP000520767"/>
    </source>
</evidence>
<reference evidence="4 5" key="1">
    <citation type="submission" date="2020-08" db="EMBL/GenBank/DDBJ databases">
        <title>Genomic Encyclopedia of Type Strains, Phase III (KMG-III): the genomes of soil and plant-associated and newly described type strains.</title>
        <authorList>
            <person name="Whitman W."/>
        </authorList>
    </citation>
    <scope>NUCLEOTIDE SEQUENCE [LARGE SCALE GENOMIC DNA]</scope>
    <source>
        <strain evidence="4 5">CECT 8960</strain>
    </source>
</reference>
<dbReference type="Pfam" id="PF01575">
    <property type="entry name" value="MaoC_dehydratas"/>
    <property type="match status" value="1"/>
</dbReference>
<proteinExistence type="inferred from homology"/>
<feature type="domain" description="Peroxisomal multifunctional enzyme type 2-like N-terminal" evidence="3">
    <location>
        <begin position="18"/>
        <end position="147"/>
    </location>
</feature>
<dbReference type="InterPro" id="IPR002539">
    <property type="entry name" value="MaoC-like_dom"/>
</dbReference>
<comment type="caution">
    <text evidence="4">The sequence shown here is derived from an EMBL/GenBank/DDBJ whole genome shotgun (WGS) entry which is preliminary data.</text>
</comment>
<gene>
    <name evidence="4" type="ORF">FHR82_000283</name>
</gene>
<comment type="similarity">
    <text evidence="1">Belongs to the enoyl-CoA hydratase/isomerase family.</text>
</comment>
<evidence type="ECO:0000259" key="3">
    <source>
        <dbReference type="Pfam" id="PF22622"/>
    </source>
</evidence>
<organism evidence="4 5">
    <name type="scientific">Actinophytocola algeriensis</name>
    <dbReference type="NCBI Taxonomy" id="1768010"/>
    <lineage>
        <taxon>Bacteria</taxon>
        <taxon>Bacillati</taxon>
        <taxon>Actinomycetota</taxon>
        <taxon>Actinomycetes</taxon>
        <taxon>Pseudonocardiales</taxon>
        <taxon>Pseudonocardiaceae</taxon>
    </lineage>
</organism>
<dbReference type="RefSeq" id="WP_184808374.1">
    <property type="nucleotide sequence ID" value="NZ_JACHJQ010000001.1"/>
</dbReference>
<evidence type="ECO:0000259" key="2">
    <source>
        <dbReference type="Pfam" id="PF01575"/>
    </source>
</evidence>
<dbReference type="Pfam" id="PF22622">
    <property type="entry name" value="MFE-2_hydrat-2_N"/>
    <property type="match status" value="1"/>
</dbReference>
<dbReference type="InterPro" id="IPR054357">
    <property type="entry name" value="MFE-2_N"/>
</dbReference>
<keyword evidence="5" id="KW-1185">Reference proteome</keyword>
<dbReference type="Proteomes" id="UP000520767">
    <property type="component" value="Unassembled WGS sequence"/>
</dbReference>
<evidence type="ECO:0000313" key="4">
    <source>
        <dbReference type="EMBL" id="MBB4904073.1"/>
    </source>
</evidence>
<dbReference type="InterPro" id="IPR029069">
    <property type="entry name" value="HotDog_dom_sf"/>
</dbReference>
<dbReference type="PANTHER" id="PTHR13078:SF59">
    <property type="entry name" value="ENOYL-COA HYDRATASE CHSH3"/>
    <property type="match status" value="1"/>
</dbReference>
<dbReference type="CDD" id="cd03448">
    <property type="entry name" value="HDE_HSD"/>
    <property type="match status" value="1"/>
</dbReference>
<dbReference type="EMBL" id="JACHJQ010000001">
    <property type="protein sequence ID" value="MBB4904073.1"/>
    <property type="molecule type" value="Genomic_DNA"/>
</dbReference>
<sequence length="286" mass="30641">MPIDPDVAVGADLGKTEFAWTSTDVLLYHLAVGAGGHPTEASELKYVLEDRLQVLPTFGVVAPNFRMFEPPAVSFPGIDIDLSKVLHGTQSITVHARLPVAGRATSRARIADVWDKGKAAVIVQEAEVVDLAGAPLWTTTTGIFARGEGGFGGSRGPALRLPPPVGAPDMVVELPTLPQQALLYRLCGDRNPLHADPSFAEKAGFDRPILHGLCTYGMVCKAMVDEMLKGDVTAVGSFSARFSGVVFPGETLRVRMWETDKGYQATTTSINRNDAVVLDETMLTVR</sequence>
<accession>A0A7W7PZI0</accession>
<dbReference type="GO" id="GO:0006635">
    <property type="term" value="P:fatty acid beta-oxidation"/>
    <property type="evidence" value="ECO:0007669"/>
    <property type="project" value="TreeGrafter"/>
</dbReference>
<protein>
    <submittedName>
        <fullName evidence="4">Acyl dehydratase</fullName>
    </submittedName>
</protein>
<name>A0A7W7PZI0_9PSEU</name>
<dbReference type="SUPFAM" id="SSF54637">
    <property type="entry name" value="Thioesterase/thiol ester dehydrase-isomerase"/>
    <property type="match status" value="2"/>
</dbReference>
<dbReference type="AlphaFoldDB" id="A0A7W7PZI0"/>